<protein>
    <submittedName>
        <fullName evidence="1">Uncharacterized protein</fullName>
    </submittedName>
</protein>
<dbReference type="AlphaFoldDB" id="A0A973W2X3"/>
<organism evidence="1">
    <name type="scientific">Bradyrhizobium septentrionale</name>
    <dbReference type="NCBI Taxonomy" id="1404411"/>
    <lineage>
        <taxon>Bacteria</taxon>
        <taxon>Pseudomonadati</taxon>
        <taxon>Pseudomonadota</taxon>
        <taxon>Alphaproteobacteria</taxon>
        <taxon>Hyphomicrobiales</taxon>
        <taxon>Nitrobacteraceae</taxon>
        <taxon>Bradyrhizobium</taxon>
    </lineage>
</organism>
<gene>
    <name evidence="1" type="ORF">HAP48_026240</name>
</gene>
<reference evidence="1" key="1">
    <citation type="submission" date="2020-06" db="EMBL/GenBank/DDBJ databases">
        <title>Whole Genome Sequence of Bradyrhizobium sp. Strain 1S1.</title>
        <authorList>
            <person name="Bromfield E.S.P."/>
            <person name="Cloutier S."/>
        </authorList>
    </citation>
    <scope>NUCLEOTIDE SEQUENCE [LARGE SCALE GENOMIC DNA]</scope>
    <source>
        <strain evidence="1">1S1</strain>
    </source>
</reference>
<accession>A0A973W2X3</accession>
<name>A0A973W2X3_9BRAD</name>
<comment type="caution">
    <text evidence="1">The sequence shown here is derived from an EMBL/GenBank/DDBJ whole genome shotgun (WGS) entry which is preliminary data.</text>
</comment>
<evidence type="ECO:0000313" key="1">
    <source>
        <dbReference type="EMBL" id="NVI46396.1"/>
    </source>
</evidence>
<dbReference type="EMBL" id="JAAOLE020000001">
    <property type="protein sequence ID" value="NVI46396.1"/>
    <property type="molecule type" value="Genomic_DNA"/>
</dbReference>
<proteinExistence type="predicted"/>
<dbReference type="RefSeq" id="WP_166205720.1">
    <property type="nucleotide sequence ID" value="NZ_CP088285.1"/>
</dbReference>
<sequence length="101" mass="12026">MKRRRNELVVIECFNVDEDAEYGDIVVDQTTPHIARGGEEAEASRLALLDGIKRIYGYGNWTARIVYRFRSPQHLRRWLRRGSTWRGRHPVFFGREYFKVI</sequence>